<dbReference type="Proteomes" id="UP000184465">
    <property type="component" value="Unassembled WGS sequence"/>
</dbReference>
<protein>
    <submittedName>
        <fullName evidence="2">Uncharacterized protein</fullName>
    </submittedName>
</protein>
<keyword evidence="1" id="KW-0472">Membrane</keyword>
<gene>
    <name evidence="2" type="ORF">SAMN02745912_03373</name>
</gene>
<evidence type="ECO:0000313" key="3">
    <source>
        <dbReference type="Proteomes" id="UP000184465"/>
    </source>
</evidence>
<dbReference type="AlphaFoldDB" id="A0A1M6SNF7"/>
<keyword evidence="1" id="KW-0812">Transmembrane</keyword>
<evidence type="ECO:0000256" key="1">
    <source>
        <dbReference type="SAM" id="Phobius"/>
    </source>
</evidence>
<feature type="transmembrane region" description="Helical" evidence="1">
    <location>
        <begin position="12"/>
        <end position="33"/>
    </location>
</feature>
<name>A0A1M6SNF7_PARC5</name>
<sequence length="102" mass="11797">MEKKSINLSSIMYYINLVVLICNLVYFSINITILKKLHGYFIVPIITLVGFIVSIYMKKKLKLSGIELYVLRVVLFLNIIISLLFLLIFSLLIYGLARNITH</sequence>
<dbReference type="EMBL" id="FRAG01000065">
    <property type="protein sequence ID" value="SHK46176.1"/>
    <property type="molecule type" value="Genomic_DNA"/>
</dbReference>
<dbReference type="RefSeq" id="WP_073152756.1">
    <property type="nucleotide sequence ID" value="NZ_FRAG01000065.1"/>
</dbReference>
<keyword evidence="3" id="KW-1185">Reference proteome</keyword>
<feature type="transmembrane region" description="Helical" evidence="1">
    <location>
        <begin position="69"/>
        <end position="97"/>
    </location>
</feature>
<proteinExistence type="predicted"/>
<reference evidence="2 3" key="1">
    <citation type="submission" date="2016-11" db="EMBL/GenBank/DDBJ databases">
        <authorList>
            <person name="Jaros S."/>
            <person name="Januszkiewicz K."/>
            <person name="Wedrychowicz H."/>
        </authorList>
    </citation>
    <scope>NUCLEOTIDE SEQUENCE [LARGE SCALE GENOMIC DNA]</scope>
    <source>
        <strain evidence="2 3">DSM 15212</strain>
    </source>
</reference>
<accession>A0A1M6SNF7</accession>
<keyword evidence="1" id="KW-1133">Transmembrane helix</keyword>
<evidence type="ECO:0000313" key="2">
    <source>
        <dbReference type="EMBL" id="SHK46176.1"/>
    </source>
</evidence>
<organism evidence="2 3">
    <name type="scientific">Paramaledivibacter caminithermalis (strain DSM 15212 / CIP 107654 / DViRD3)</name>
    <name type="common">Clostridium caminithermale</name>
    <dbReference type="NCBI Taxonomy" id="1121301"/>
    <lineage>
        <taxon>Bacteria</taxon>
        <taxon>Bacillati</taxon>
        <taxon>Bacillota</taxon>
        <taxon>Clostridia</taxon>
        <taxon>Peptostreptococcales</taxon>
        <taxon>Caminicellaceae</taxon>
        <taxon>Paramaledivibacter</taxon>
    </lineage>
</organism>
<feature type="transmembrane region" description="Helical" evidence="1">
    <location>
        <begin position="39"/>
        <end position="57"/>
    </location>
</feature>